<sequence>MIRFGIIGTNKITDSFIEAALGLEDFSLAAVYSRTSERAAEFASKYNVPHTFTDLEEMAKSDLVDAVYIASPTSHHAQHAITCMKHGKHVLCEKPIASNAREMREMIAAAKENNVLLMEAMKSTFVPNFAVIREHLPKLGAIRGYFASYCQYSSRYDAYKEGNVMNAFKPEFSNGSLMDIGIYSVYPLVSLFGKPNKVKASAVMLESGVDGKGSLLLQYDGMDAAVLHSKISNSQLPAEIQGEAGNMIIENISYPNQVRIEYRNGEVEELTVPQADNVMVYEAEEFIRLIQSGQHESDINSLANSLTVLEVLDEARSQIGLVFPADRL</sequence>
<dbReference type="Gene3D" id="3.40.50.720">
    <property type="entry name" value="NAD(P)-binding Rossmann-like Domain"/>
    <property type="match status" value="1"/>
</dbReference>
<dbReference type="PANTHER" id="PTHR43054">
    <property type="match status" value="1"/>
</dbReference>
<organism evidence="3 4">
    <name type="scientific">Paenibacillus algorifonticola</name>
    <dbReference type="NCBI Taxonomy" id="684063"/>
    <lineage>
        <taxon>Bacteria</taxon>
        <taxon>Bacillati</taxon>
        <taxon>Bacillota</taxon>
        <taxon>Bacilli</taxon>
        <taxon>Bacillales</taxon>
        <taxon>Paenibacillaceae</taxon>
        <taxon>Paenibacillus</taxon>
    </lineage>
</organism>
<dbReference type="SUPFAM" id="SSF51735">
    <property type="entry name" value="NAD(P)-binding Rossmann-fold domains"/>
    <property type="match status" value="1"/>
</dbReference>
<evidence type="ECO:0000313" key="4">
    <source>
        <dbReference type="Proteomes" id="UP000183410"/>
    </source>
</evidence>
<evidence type="ECO:0000259" key="2">
    <source>
        <dbReference type="Pfam" id="PF22725"/>
    </source>
</evidence>
<dbReference type="OrthoDB" id="9815825at2"/>
<dbReference type="Pfam" id="PF22725">
    <property type="entry name" value="GFO_IDH_MocA_C3"/>
    <property type="match status" value="1"/>
</dbReference>
<proteinExistence type="predicted"/>
<dbReference type="InterPro" id="IPR055170">
    <property type="entry name" value="GFO_IDH_MocA-like_dom"/>
</dbReference>
<dbReference type="EMBL" id="FONN01000010">
    <property type="protein sequence ID" value="SFE98450.1"/>
    <property type="molecule type" value="Genomic_DNA"/>
</dbReference>
<dbReference type="Gene3D" id="3.30.360.10">
    <property type="entry name" value="Dihydrodipicolinate Reductase, domain 2"/>
    <property type="match status" value="1"/>
</dbReference>
<dbReference type="AlphaFoldDB" id="A0A1I2F1R5"/>
<dbReference type="SUPFAM" id="SSF55347">
    <property type="entry name" value="Glyceraldehyde-3-phosphate dehydrogenase-like, C-terminal domain"/>
    <property type="match status" value="1"/>
</dbReference>
<evidence type="ECO:0000313" key="3">
    <source>
        <dbReference type="EMBL" id="SFE98450.1"/>
    </source>
</evidence>
<protein>
    <submittedName>
        <fullName evidence="3">Predicted dehydrogenase</fullName>
    </submittedName>
</protein>
<keyword evidence="4" id="KW-1185">Reference proteome</keyword>
<dbReference type="GO" id="GO:0000166">
    <property type="term" value="F:nucleotide binding"/>
    <property type="evidence" value="ECO:0007669"/>
    <property type="project" value="InterPro"/>
</dbReference>
<dbReference type="InterPro" id="IPR036291">
    <property type="entry name" value="NAD(P)-bd_dom_sf"/>
</dbReference>
<accession>A0A1I2F1R5</accession>
<dbReference type="PANTHER" id="PTHR43054:SF1">
    <property type="entry name" value="SCYLLO-INOSITOL 2-DEHYDROGENASE (NADP(+)) IOLU"/>
    <property type="match status" value="1"/>
</dbReference>
<dbReference type="RefSeq" id="WP_046229022.1">
    <property type="nucleotide sequence ID" value="NZ_FONN01000010.1"/>
</dbReference>
<name>A0A1I2F1R5_9BACL</name>
<dbReference type="Proteomes" id="UP000183410">
    <property type="component" value="Unassembled WGS sequence"/>
</dbReference>
<feature type="domain" description="GFO/IDH/MocA-like oxidoreductase" evidence="2">
    <location>
        <begin position="139"/>
        <end position="246"/>
    </location>
</feature>
<dbReference type="InterPro" id="IPR000683">
    <property type="entry name" value="Gfo/Idh/MocA-like_OxRdtase_N"/>
</dbReference>
<gene>
    <name evidence="3" type="ORF">SAMN04487969_110185</name>
</gene>
<reference evidence="4" key="1">
    <citation type="submission" date="2016-10" db="EMBL/GenBank/DDBJ databases">
        <authorList>
            <person name="Varghese N."/>
            <person name="Submissions S."/>
        </authorList>
    </citation>
    <scope>NUCLEOTIDE SEQUENCE [LARGE SCALE GENOMIC DNA]</scope>
    <source>
        <strain evidence="4">CGMCC 1.10223</strain>
    </source>
</reference>
<evidence type="ECO:0000259" key="1">
    <source>
        <dbReference type="Pfam" id="PF01408"/>
    </source>
</evidence>
<feature type="domain" description="Gfo/Idh/MocA-like oxidoreductase N-terminal" evidence="1">
    <location>
        <begin position="2"/>
        <end position="119"/>
    </location>
</feature>
<dbReference type="Pfam" id="PF01408">
    <property type="entry name" value="GFO_IDH_MocA"/>
    <property type="match status" value="1"/>
</dbReference>